<keyword evidence="5" id="KW-1185">Reference proteome</keyword>
<dbReference type="InterPro" id="IPR009057">
    <property type="entry name" value="Homeodomain-like_sf"/>
</dbReference>
<evidence type="ECO:0000259" key="3">
    <source>
        <dbReference type="PROSITE" id="PS50977"/>
    </source>
</evidence>
<dbReference type="PROSITE" id="PS50977">
    <property type="entry name" value="HTH_TETR_2"/>
    <property type="match status" value="1"/>
</dbReference>
<accession>A0A9X3RZW6</accession>
<dbReference type="RefSeq" id="WP_270038078.1">
    <property type="nucleotide sequence ID" value="NZ_JAPDOD010000002.1"/>
</dbReference>
<organism evidence="4 5">
    <name type="scientific">Solirubrobacter ginsenosidimutans</name>
    <dbReference type="NCBI Taxonomy" id="490573"/>
    <lineage>
        <taxon>Bacteria</taxon>
        <taxon>Bacillati</taxon>
        <taxon>Actinomycetota</taxon>
        <taxon>Thermoleophilia</taxon>
        <taxon>Solirubrobacterales</taxon>
        <taxon>Solirubrobacteraceae</taxon>
        <taxon>Solirubrobacter</taxon>
    </lineage>
</organism>
<dbReference type="AlphaFoldDB" id="A0A9X3RZW6"/>
<dbReference type="SUPFAM" id="SSF48498">
    <property type="entry name" value="Tetracyclin repressor-like, C-terminal domain"/>
    <property type="match status" value="1"/>
</dbReference>
<dbReference type="Gene3D" id="1.10.357.10">
    <property type="entry name" value="Tetracycline Repressor, domain 2"/>
    <property type="match status" value="1"/>
</dbReference>
<dbReference type="GO" id="GO:0003700">
    <property type="term" value="F:DNA-binding transcription factor activity"/>
    <property type="evidence" value="ECO:0007669"/>
    <property type="project" value="TreeGrafter"/>
</dbReference>
<sequence length="221" mass="23469">MPSPDTSPRDRLLLAAAELLEAAQGAEVSTRAITERAGVQAPTLYHHFGSKRGLEDAVATHGFKRFLAEREAAGASLDPIDDLREGWDLHVRYGLENPSFYGLVYGRAIPGKPCGVVAEVEAMILRALEPAARAGRLRVPAEQAAREILAASTGVVLTLITQPGDDLSLSDDVRDAVLGRIVTADGPVAEAAAALDAVLGQSELSEAETALLREWLARLTQ</sequence>
<name>A0A9X3RZW6_9ACTN</name>
<evidence type="ECO:0000256" key="1">
    <source>
        <dbReference type="ARBA" id="ARBA00023125"/>
    </source>
</evidence>
<dbReference type="Pfam" id="PF00440">
    <property type="entry name" value="TetR_N"/>
    <property type="match status" value="1"/>
</dbReference>
<comment type="caution">
    <text evidence="4">The sequence shown here is derived from an EMBL/GenBank/DDBJ whole genome shotgun (WGS) entry which is preliminary data.</text>
</comment>
<gene>
    <name evidence="4" type="ORF">OM076_03865</name>
</gene>
<evidence type="ECO:0000313" key="4">
    <source>
        <dbReference type="EMBL" id="MDA0159392.1"/>
    </source>
</evidence>
<protein>
    <submittedName>
        <fullName evidence="4">TetR/AcrR family transcriptional regulator</fullName>
    </submittedName>
</protein>
<evidence type="ECO:0000313" key="5">
    <source>
        <dbReference type="Proteomes" id="UP001149140"/>
    </source>
</evidence>
<dbReference type="InterPro" id="IPR050109">
    <property type="entry name" value="HTH-type_TetR-like_transc_reg"/>
</dbReference>
<dbReference type="InterPro" id="IPR036271">
    <property type="entry name" value="Tet_transcr_reg_TetR-rel_C_sf"/>
</dbReference>
<dbReference type="Proteomes" id="UP001149140">
    <property type="component" value="Unassembled WGS sequence"/>
</dbReference>
<feature type="domain" description="HTH tetR-type" evidence="3">
    <location>
        <begin position="6"/>
        <end position="66"/>
    </location>
</feature>
<dbReference type="PANTHER" id="PTHR30055">
    <property type="entry name" value="HTH-TYPE TRANSCRIPTIONAL REGULATOR RUTR"/>
    <property type="match status" value="1"/>
</dbReference>
<proteinExistence type="predicted"/>
<reference evidence="4" key="1">
    <citation type="submission" date="2022-10" db="EMBL/GenBank/DDBJ databases">
        <title>The WGS of Solirubrobacter ginsenosidimutans DSM 21036.</title>
        <authorList>
            <person name="Jiang Z."/>
        </authorList>
    </citation>
    <scope>NUCLEOTIDE SEQUENCE</scope>
    <source>
        <strain evidence="4">DSM 21036</strain>
    </source>
</reference>
<evidence type="ECO:0000256" key="2">
    <source>
        <dbReference type="PROSITE-ProRule" id="PRU00335"/>
    </source>
</evidence>
<keyword evidence="1 2" id="KW-0238">DNA-binding</keyword>
<dbReference type="InterPro" id="IPR001647">
    <property type="entry name" value="HTH_TetR"/>
</dbReference>
<feature type="DNA-binding region" description="H-T-H motif" evidence="2">
    <location>
        <begin position="29"/>
        <end position="48"/>
    </location>
</feature>
<dbReference type="GO" id="GO:0000976">
    <property type="term" value="F:transcription cis-regulatory region binding"/>
    <property type="evidence" value="ECO:0007669"/>
    <property type="project" value="TreeGrafter"/>
</dbReference>
<dbReference type="PANTHER" id="PTHR30055:SF220">
    <property type="entry name" value="TETR-FAMILY REGULATORY PROTEIN"/>
    <property type="match status" value="1"/>
</dbReference>
<dbReference type="EMBL" id="JAPDOD010000002">
    <property type="protein sequence ID" value="MDA0159392.1"/>
    <property type="molecule type" value="Genomic_DNA"/>
</dbReference>
<dbReference type="PRINTS" id="PR00455">
    <property type="entry name" value="HTHTETR"/>
</dbReference>
<dbReference type="SUPFAM" id="SSF46689">
    <property type="entry name" value="Homeodomain-like"/>
    <property type="match status" value="1"/>
</dbReference>